<organism evidence="3">
    <name type="scientific">Tanacetum cinerariifolium</name>
    <name type="common">Dalmatian daisy</name>
    <name type="synonym">Chrysanthemum cinerariifolium</name>
    <dbReference type="NCBI Taxonomy" id="118510"/>
    <lineage>
        <taxon>Eukaryota</taxon>
        <taxon>Viridiplantae</taxon>
        <taxon>Streptophyta</taxon>
        <taxon>Embryophyta</taxon>
        <taxon>Tracheophyta</taxon>
        <taxon>Spermatophyta</taxon>
        <taxon>Magnoliopsida</taxon>
        <taxon>eudicotyledons</taxon>
        <taxon>Gunneridae</taxon>
        <taxon>Pentapetalae</taxon>
        <taxon>asterids</taxon>
        <taxon>campanulids</taxon>
        <taxon>Asterales</taxon>
        <taxon>Asteraceae</taxon>
        <taxon>Asteroideae</taxon>
        <taxon>Anthemideae</taxon>
        <taxon>Anthemidinae</taxon>
        <taxon>Tanacetum</taxon>
    </lineage>
</organism>
<dbReference type="AlphaFoldDB" id="A0A6L2K9F5"/>
<dbReference type="EMBL" id="BKCJ010001973">
    <property type="protein sequence ID" value="GEU45350.1"/>
    <property type="molecule type" value="Genomic_DNA"/>
</dbReference>
<evidence type="ECO:0000259" key="2">
    <source>
        <dbReference type="Pfam" id="PF13976"/>
    </source>
</evidence>
<comment type="caution">
    <text evidence="3">The sequence shown here is derived from an EMBL/GenBank/DDBJ whole genome shotgun (WGS) entry which is preliminary data.</text>
</comment>
<reference evidence="3" key="1">
    <citation type="journal article" date="2019" name="Sci. Rep.">
        <title>Draft genome of Tanacetum cinerariifolium, the natural source of mosquito coil.</title>
        <authorList>
            <person name="Yamashiro T."/>
            <person name="Shiraishi A."/>
            <person name="Satake H."/>
            <person name="Nakayama K."/>
        </authorList>
    </citation>
    <scope>NUCLEOTIDE SEQUENCE</scope>
</reference>
<keyword evidence="1" id="KW-0175">Coiled coil</keyword>
<dbReference type="InterPro" id="IPR025724">
    <property type="entry name" value="GAG-pre-integrase_dom"/>
</dbReference>
<protein>
    <submittedName>
        <fullName evidence="3">Ribonuclease H-like domain-containing protein</fullName>
    </submittedName>
</protein>
<evidence type="ECO:0000313" key="3">
    <source>
        <dbReference type="EMBL" id="GEU45350.1"/>
    </source>
</evidence>
<accession>A0A6L2K9F5</accession>
<feature type="coiled-coil region" evidence="1">
    <location>
        <begin position="261"/>
        <end position="323"/>
    </location>
</feature>
<dbReference type="Pfam" id="PF13976">
    <property type="entry name" value="gag_pre-integrs"/>
    <property type="match status" value="1"/>
</dbReference>
<feature type="domain" description="GAG-pre-integrase" evidence="2">
    <location>
        <begin position="609"/>
        <end position="656"/>
    </location>
</feature>
<name>A0A6L2K9F5_TANCI</name>
<dbReference type="Gene3D" id="4.10.60.10">
    <property type="entry name" value="Zinc finger, CCHC-type"/>
    <property type="match status" value="1"/>
</dbReference>
<proteinExistence type="predicted"/>
<gene>
    <name evidence="3" type="ORF">Tci_017328</name>
</gene>
<sequence>MVSCRSFMYNGYSLWEVILNGDSPSPTRIVDGVVQIIAPTTAEQRLAKKNKLKARGTLLMALPDKHQLTFNIHKDAKTLMEAIEKRFGGNKETKKIYEAEVKGLSTSSQNTQNIAFVSSNNTDNTNESVSAIPSVFATSSKATVSTLPNFDSLSDAVIYSFFEMDLKWQMAMLTMRDRRFLKRTERNLGANGTDTIGFDMSKVECYNCHRRGHFAKEYRSPRDNRNKDSPRITIPVEVHQVLQDQIIRKSQFIVLSYKTCLESVEARLVVYQQNENVFEEEIKLLKIDVMIKDNALAELRKQSEKAKKEKDELKLTLDKFQTSSKNLSKLLESQICDKTGLGFDSQVFDRQVFYYKELHSHEYDNSVPKSLENDRYKTGEEYHVVPPPYTGTFMPSKPDLVFNDAPNASESVANVVNVESSTNKPSKDMSKTLRSDAPIIEDWISDSEDETEIESMPKQKEPSFVPTFEHVKTPREPVKKAEHPKQAEHLRTNNQQLVPTAVPQSSMKSPRPIKHVVNKTHSPIRRPINHRPATKNSNFNHKVTTVKVNKVNVIQGNNGNADKASANWVWKLKCTVLDHVSRLISASMTLKKFNYTDALGRSKVPRENNMYNVDLKNVVPSRYLTCLFAKATLDESNVWHRRLGNINFKTMNKLVKVLIEAQQHISNESPPLGVNTPRCDENSIEPMELMVFMGRIDQEEVNDASKGVSAAEPTVFDDEDIAQRLHDEEVEKAAAMDQVQERYLDNIRKYQSLKKKPISIAQARKNMIIYLKNMVGYKMEHFRGMTYDKVRPIFEREYKKVQTLFKPDKDVKELKKKRVVEETLLQESFKKLKAIEVSGSKSTQETPSNDPKEMSEEDVHNMLEIVSVSEFKVKALQVKYPIIDWEIHTEEKDYPLSNVVMTLMLSAKLQVKEDNEMARDLVMKIFVEANKPKRRSLDTSSK</sequence>
<evidence type="ECO:0000256" key="1">
    <source>
        <dbReference type="SAM" id="Coils"/>
    </source>
</evidence>